<name>A0AAN6QIN3_9PEZI</name>
<reference evidence="2" key="2">
    <citation type="submission" date="2023-05" db="EMBL/GenBank/DDBJ databases">
        <authorList>
            <consortium name="Lawrence Berkeley National Laboratory"/>
            <person name="Steindorff A."/>
            <person name="Hensen N."/>
            <person name="Bonometti L."/>
            <person name="Westerberg I."/>
            <person name="Brannstrom I.O."/>
            <person name="Guillou S."/>
            <person name="Cros-Aarteil S."/>
            <person name="Calhoun S."/>
            <person name="Haridas S."/>
            <person name="Kuo A."/>
            <person name="Mondo S."/>
            <person name="Pangilinan J."/>
            <person name="Riley R."/>
            <person name="Labutti K."/>
            <person name="Andreopoulos B."/>
            <person name="Lipzen A."/>
            <person name="Chen C."/>
            <person name="Yanf M."/>
            <person name="Daum C."/>
            <person name="Ng V."/>
            <person name="Clum A."/>
            <person name="Ohm R."/>
            <person name="Martin F."/>
            <person name="Silar P."/>
            <person name="Natvig D."/>
            <person name="Lalanne C."/>
            <person name="Gautier V."/>
            <person name="Ament-Velasquez S.L."/>
            <person name="Kruys A."/>
            <person name="Hutchinson M.I."/>
            <person name="Powell A.J."/>
            <person name="Barry K."/>
            <person name="Miller A.N."/>
            <person name="Grigoriev I.V."/>
            <person name="Debuchy R."/>
            <person name="Gladieux P."/>
            <person name="Thoren M.H."/>
            <person name="Johannesson H."/>
        </authorList>
    </citation>
    <scope>NUCLEOTIDE SEQUENCE</scope>
    <source>
        <strain evidence="2">CBS 508.74</strain>
    </source>
</reference>
<gene>
    <name evidence="2" type="ORF">N656DRAFT_458918</name>
</gene>
<reference evidence="2" key="1">
    <citation type="journal article" date="2023" name="Mol. Phylogenet. Evol.">
        <title>Genome-scale phylogeny and comparative genomics of the fungal order Sordariales.</title>
        <authorList>
            <person name="Hensen N."/>
            <person name="Bonometti L."/>
            <person name="Westerberg I."/>
            <person name="Brannstrom I.O."/>
            <person name="Guillou S."/>
            <person name="Cros-Aarteil S."/>
            <person name="Calhoun S."/>
            <person name="Haridas S."/>
            <person name="Kuo A."/>
            <person name="Mondo S."/>
            <person name="Pangilinan J."/>
            <person name="Riley R."/>
            <person name="LaButti K."/>
            <person name="Andreopoulos B."/>
            <person name="Lipzen A."/>
            <person name="Chen C."/>
            <person name="Yan M."/>
            <person name="Daum C."/>
            <person name="Ng V."/>
            <person name="Clum A."/>
            <person name="Steindorff A."/>
            <person name="Ohm R.A."/>
            <person name="Martin F."/>
            <person name="Silar P."/>
            <person name="Natvig D.O."/>
            <person name="Lalanne C."/>
            <person name="Gautier V."/>
            <person name="Ament-Velasquez S.L."/>
            <person name="Kruys A."/>
            <person name="Hutchinson M.I."/>
            <person name="Powell A.J."/>
            <person name="Barry K."/>
            <person name="Miller A.N."/>
            <person name="Grigoriev I.V."/>
            <person name="Debuchy R."/>
            <person name="Gladieux P."/>
            <person name="Hiltunen Thoren M."/>
            <person name="Johannesson H."/>
        </authorList>
    </citation>
    <scope>NUCLEOTIDE SEQUENCE</scope>
    <source>
        <strain evidence="2">CBS 508.74</strain>
    </source>
</reference>
<dbReference type="EMBL" id="MU853367">
    <property type="protein sequence ID" value="KAK4107992.1"/>
    <property type="molecule type" value="Genomic_DNA"/>
</dbReference>
<dbReference type="GeneID" id="89933836"/>
<comment type="caution">
    <text evidence="2">The sequence shown here is derived from an EMBL/GenBank/DDBJ whole genome shotgun (WGS) entry which is preliminary data.</text>
</comment>
<evidence type="ECO:0000313" key="2">
    <source>
        <dbReference type="EMBL" id="KAK4107992.1"/>
    </source>
</evidence>
<keyword evidence="3" id="KW-1185">Reference proteome</keyword>
<feature type="region of interest" description="Disordered" evidence="1">
    <location>
        <begin position="155"/>
        <end position="189"/>
    </location>
</feature>
<feature type="region of interest" description="Disordered" evidence="1">
    <location>
        <begin position="220"/>
        <end position="240"/>
    </location>
</feature>
<sequence length="258" mass="28517">MASPETAPCPKRWDYGREDANRLTLVLKLFCYFDPAKADEYGRTFTVWITRYLPTKPAIWTATTPEHQTKATPIPEKNGMAFGPLMVCFTTTSGGREVLETEHGCFQYFEVLWKALCKALLSTARAVEVARRPARYFLGSAAGLGPFGEADVFHASPQLSRSKRSRTTGSRGQCGPCRGHSPRPRTMRRPRLAQMLSKPSKNWADPSQPSSRFSSNVLKALRRPGGPSSAPSTGCSDVVATPQQTETPVCSFCRRMHA</sequence>
<protein>
    <submittedName>
        <fullName evidence="2">Uncharacterized protein</fullName>
    </submittedName>
</protein>
<feature type="compositionally biased region" description="Polar residues" evidence="1">
    <location>
        <begin position="229"/>
        <end position="240"/>
    </location>
</feature>
<feature type="compositionally biased region" description="Basic residues" evidence="1">
    <location>
        <begin position="180"/>
        <end position="189"/>
    </location>
</feature>
<evidence type="ECO:0000313" key="3">
    <source>
        <dbReference type="Proteomes" id="UP001302812"/>
    </source>
</evidence>
<accession>A0AAN6QIN3</accession>
<organism evidence="2 3">
    <name type="scientific">Canariomyces notabilis</name>
    <dbReference type="NCBI Taxonomy" id="2074819"/>
    <lineage>
        <taxon>Eukaryota</taxon>
        <taxon>Fungi</taxon>
        <taxon>Dikarya</taxon>
        <taxon>Ascomycota</taxon>
        <taxon>Pezizomycotina</taxon>
        <taxon>Sordariomycetes</taxon>
        <taxon>Sordariomycetidae</taxon>
        <taxon>Sordariales</taxon>
        <taxon>Chaetomiaceae</taxon>
        <taxon>Canariomyces</taxon>
    </lineage>
</organism>
<evidence type="ECO:0000256" key="1">
    <source>
        <dbReference type="SAM" id="MobiDB-lite"/>
    </source>
</evidence>
<dbReference type="RefSeq" id="XP_064665562.1">
    <property type="nucleotide sequence ID" value="XM_064809712.1"/>
</dbReference>
<dbReference type="Proteomes" id="UP001302812">
    <property type="component" value="Unassembled WGS sequence"/>
</dbReference>
<dbReference type="AlphaFoldDB" id="A0AAN6QIN3"/>
<proteinExistence type="predicted"/>